<evidence type="ECO:0000256" key="1">
    <source>
        <dbReference type="SAM" id="Phobius"/>
    </source>
</evidence>
<organism evidence="2 3">
    <name type="scientific">Desulfofustis limnaeus</name>
    <dbReference type="NCBI Taxonomy" id="2740163"/>
    <lineage>
        <taxon>Bacteria</taxon>
        <taxon>Pseudomonadati</taxon>
        <taxon>Thermodesulfobacteriota</taxon>
        <taxon>Desulfobulbia</taxon>
        <taxon>Desulfobulbales</taxon>
        <taxon>Desulfocapsaceae</taxon>
        <taxon>Desulfofustis</taxon>
    </lineage>
</organism>
<keyword evidence="1" id="KW-1133">Transmembrane helix</keyword>
<name>A0ABN6MCD1_9BACT</name>
<keyword evidence="1" id="KW-0472">Membrane</keyword>
<keyword evidence="1" id="KW-0812">Transmembrane</keyword>
<gene>
    <name evidence="2" type="ORF">DPPLL_31020</name>
</gene>
<evidence type="ECO:0000313" key="3">
    <source>
        <dbReference type="Proteomes" id="UP000830055"/>
    </source>
</evidence>
<evidence type="ECO:0008006" key="4">
    <source>
        <dbReference type="Google" id="ProtNLM"/>
    </source>
</evidence>
<accession>A0ABN6MCD1</accession>
<keyword evidence="3" id="KW-1185">Reference proteome</keyword>
<dbReference type="EMBL" id="AP025516">
    <property type="protein sequence ID" value="BDD88737.1"/>
    <property type="molecule type" value="Genomic_DNA"/>
</dbReference>
<feature type="transmembrane region" description="Helical" evidence="1">
    <location>
        <begin position="37"/>
        <end position="58"/>
    </location>
</feature>
<sequence length="68" mass="7555">MFGLGGSELVIVFAFLAFIFLPFIINAKLAASRGKSVPLILLLTLIFSWIVTLILAFMPVERSRKTIE</sequence>
<reference evidence="2 3" key="1">
    <citation type="submission" date="2022-01" db="EMBL/GenBank/DDBJ databases">
        <title>Desulfofustis limnae sp. nov., a novel mesophilic sulfate-reducing bacterium isolated from marsh soil.</title>
        <authorList>
            <person name="Watanabe M."/>
            <person name="Takahashi A."/>
            <person name="Kojima H."/>
            <person name="Fukui M."/>
        </authorList>
    </citation>
    <scope>NUCLEOTIDE SEQUENCE [LARGE SCALE GENOMIC DNA]</scope>
    <source>
        <strain evidence="2 3">PPLL</strain>
    </source>
</reference>
<feature type="transmembrane region" description="Helical" evidence="1">
    <location>
        <begin position="6"/>
        <end position="25"/>
    </location>
</feature>
<protein>
    <recommendedName>
        <fullName evidence="4">Superinfection immunity protein</fullName>
    </recommendedName>
</protein>
<evidence type="ECO:0000313" key="2">
    <source>
        <dbReference type="EMBL" id="BDD88737.1"/>
    </source>
</evidence>
<dbReference type="RefSeq" id="WP_284152072.1">
    <property type="nucleotide sequence ID" value="NZ_AP025516.1"/>
</dbReference>
<dbReference type="Proteomes" id="UP000830055">
    <property type="component" value="Chromosome"/>
</dbReference>
<proteinExistence type="predicted"/>